<protein>
    <submittedName>
        <fullName evidence="2">Beta family protein</fullName>
    </submittedName>
</protein>
<evidence type="ECO:0000313" key="2">
    <source>
        <dbReference type="EMBL" id="WUS22993.1"/>
    </source>
</evidence>
<reference evidence="2" key="1">
    <citation type="submission" date="2022-10" db="EMBL/GenBank/DDBJ databases">
        <title>The complete genomes of actinobacterial strains from the NBC collection.</title>
        <authorList>
            <person name="Joergensen T.S."/>
            <person name="Alvarez Arevalo M."/>
            <person name="Sterndorff E.B."/>
            <person name="Faurdal D."/>
            <person name="Vuksanovic O."/>
            <person name="Mourched A.-S."/>
            <person name="Charusanti P."/>
            <person name="Shaw S."/>
            <person name="Blin K."/>
            <person name="Weber T."/>
        </authorList>
    </citation>
    <scope>NUCLEOTIDE SEQUENCE</scope>
    <source>
        <strain evidence="2">NBC_01256</strain>
    </source>
</reference>
<gene>
    <name evidence="2" type="ORF">OG727_12280</name>
</gene>
<dbReference type="Pfam" id="PF14350">
    <property type="entry name" value="Beta_protein"/>
    <property type="match status" value="1"/>
</dbReference>
<dbReference type="Proteomes" id="UP001432292">
    <property type="component" value="Chromosome"/>
</dbReference>
<dbReference type="RefSeq" id="WP_329127622.1">
    <property type="nucleotide sequence ID" value="NZ_CP108473.1"/>
</dbReference>
<evidence type="ECO:0000313" key="3">
    <source>
        <dbReference type="Proteomes" id="UP001432292"/>
    </source>
</evidence>
<sequence length="384" mass="42309">MPPSPFNEERHSGVDGGPAMAEPLYVPVLPTRRDAWNAYAHLELGVRQRIAPLWTVVPRVGPERPRGTPLAPDPDNDREGLHHWLTLRLDHVINVMAGLTGWVDTAHVESLLDASAPSLWRLTTGSSLRLVTGPERDPALQRYAADLAFLSGRGLGIRVLLDDAPDEPLSTRLLTLIDRLRLPPSRLDLLLDAGSAEDGDDTGKRALAALGLLAALVPWRTVVLTSGAFPRAPRHLDAQPAQVLRRHDWHLRRSVREARPDALNSVVYGDYSVEHVCSANIASVQRPGPPWGLLRYTTPDSFLIARAPTRGRDRASRVRAMARWITENDAFRDAGAISACVGERWLHACAYGDGWDGSGNAETWIRVGHTQHMNFIVQQLARTA</sequence>
<organism evidence="2 3">
    <name type="scientific">Streptomyces caniferus</name>
    <dbReference type="NCBI Taxonomy" id="285557"/>
    <lineage>
        <taxon>Bacteria</taxon>
        <taxon>Bacillati</taxon>
        <taxon>Actinomycetota</taxon>
        <taxon>Actinomycetes</taxon>
        <taxon>Kitasatosporales</taxon>
        <taxon>Streptomycetaceae</taxon>
        <taxon>Streptomyces</taxon>
    </lineage>
</organism>
<dbReference type="InterPro" id="IPR025683">
    <property type="entry name" value="Protein_beta"/>
</dbReference>
<evidence type="ECO:0000256" key="1">
    <source>
        <dbReference type="SAM" id="MobiDB-lite"/>
    </source>
</evidence>
<feature type="region of interest" description="Disordered" evidence="1">
    <location>
        <begin position="1"/>
        <end position="20"/>
    </location>
</feature>
<accession>A0ABZ1VL24</accession>
<keyword evidence="3" id="KW-1185">Reference proteome</keyword>
<dbReference type="EMBL" id="CP108473">
    <property type="protein sequence ID" value="WUS22993.1"/>
    <property type="molecule type" value="Genomic_DNA"/>
</dbReference>
<proteinExistence type="predicted"/>
<name>A0ABZ1VL24_9ACTN</name>